<keyword evidence="1" id="KW-1133">Transmembrane helix</keyword>
<dbReference type="AlphaFoldDB" id="A0A7Y1MIR8"/>
<gene>
    <name evidence="2" type="ORF">HBO13_23870</name>
    <name evidence="3" type="ORF">HBO30_28270</name>
</gene>
<dbReference type="EMBL" id="JAAQYH010000012">
    <property type="protein sequence ID" value="NNA75688.1"/>
    <property type="molecule type" value="Genomic_DNA"/>
</dbReference>
<dbReference type="Proteomes" id="UP000586252">
    <property type="component" value="Unassembled WGS sequence"/>
</dbReference>
<dbReference type="RefSeq" id="WP_157255572.1">
    <property type="nucleotide sequence ID" value="NZ_JAAQYH010000012.1"/>
</dbReference>
<keyword evidence="1" id="KW-0812">Transmembrane</keyword>
<reference evidence="4 5" key="1">
    <citation type="journal article" date="2020" name="Front. Microbiol.">
        <title>Genetic Organization of the aprX-lipA2 Operon Affects the Proteolytic Potential of Pseudomonas Species in Milk.</title>
        <authorList>
            <person name="Maier C."/>
            <person name="Huptas C."/>
            <person name="von Neubeck M."/>
            <person name="Scherer S."/>
            <person name="Wenning M."/>
            <person name="Lucking G."/>
        </authorList>
    </citation>
    <scope>NUCLEOTIDE SEQUENCE [LARGE SCALE GENOMIC DNA]</scope>
    <source>
        <strain evidence="3 5">WS 5404</strain>
        <strain evidence="2 4">WS 5405</strain>
    </source>
</reference>
<accession>A0A7Y1MIR8</accession>
<dbReference type="Proteomes" id="UP000535954">
    <property type="component" value="Unassembled WGS sequence"/>
</dbReference>
<sequence>MHMTGSFQEQKIAAAWRYRRENSMSLALKMKLFKSSQFPVSLDGNNFYSSHYVATQFGKFFRKSPAFIQTVLIAIYMAVNRASDVATRFKWVTGIVSFGALAIKVWHSDLISNWWIALSAVIGLAIGFLSTLWR</sequence>
<evidence type="ECO:0000256" key="1">
    <source>
        <dbReference type="SAM" id="Phobius"/>
    </source>
</evidence>
<feature type="transmembrane region" description="Helical" evidence="1">
    <location>
        <begin position="114"/>
        <end position="133"/>
    </location>
</feature>
<keyword evidence="1" id="KW-0472">Membrane</keyword>
<evidence type="ECO:0000313" key="5">
    <source>
        <dbReference type="Proteomes" id="UP000586252"/>
    </source>
</evidence>
<feature type="transmembrane region" description="Helical" evidence="1">
    <location>
        <begin position="91"/>
        <end position="108"/>
    </location>
</feature>
<proteinExistence type="predicted"/>
<comment type="caution">
    <text evidence="3">The sequence shown here is derived from an EMBL/GenBank/DDBJ whole genome shotgun (WGS) entry which is preliminary data.</text>
</comment>
<dbReference type="GeneID" id="45736652"/>
<name>A0A7Y1MIR8_9PSED</name>
<protein>
    <submittedName>
        <fullName evidence="3">Uncharacterized protein</fullName>
    </submittedName>
</protein>
<evidence type="ECO:0000313" key="3">
    <source>
        <dbReference type="EMBL" id="NNA82604.1"/>
    </source>
</evidence>
<evidence type="ECO:0000313" key="2">
    <source>
        <dbReference type="EMBL" id="NNA75688.1"/>
    </source>
</evidence>
<evidence type="ECO:0000313" key="4">
    <source>
        <dbReference type="Proteomes" id="UP000535954"/>
    </source>
</evidence>
<organism evidence="3 5">
    <name type="scientific">Pseudomonas lactis</name>
    <dbReference type="NCBI Taxonomy" id="1615674"/>
    <lineage>
        <taxon>Bacteria</taxon>
        <taxon>Pseudomonadati</taxon>
        <taxon>Pseudomonadota</taxon>
        <taxon>Gammaproteobacteria</taxon>
        <taxon>Pseudomonadales</taxon>
        <taxon>Pseudomonadaceae</taxon>
        <taxon>Pseudomonas</taxon>
    </lineage>
</organism>
<dbReference type="EMBL" id="JAAQYI010000018">
    <property type="protein sequence ID" value="NNA82604.1"/>
    <property type="molecule type" value="Genomic_DNA"/>
</dbReference>